<comment type="caution">
    <text evidence="2">The sequence shown here is derived from an EMBL/GenBank/DDBJ whole genome shotgun (WGS) entry which is preliminary data.</text>
</comment>
<organism evidence="2 3">
    <name type="scientific">Shouchella miscanthi</name>
    <dbReference type="NCBI Taxonomy" id="2598861"/>
    <lineage>
        <taxon>Bacteria</taxon>
        <taxon>Bacillati</taxon>
        <taxon>Bacillota</taxon>
        <taxon>Bacilli</taxon>
        <taxon>Bacillales</taxon>
        <taxon>Bacillaceae</taxon>
        <taxon>Shouchella</taxon>
    </lineage>
</organism>
<dbReference type="NCBIfam" id="NF038340">
    <property type="entry name" value="SAR2788_fam"/>
    <property type="match status" value="1"/>
</dbReference>
<keyword evidence="1" id="KW-0732">Signal</keyword>
<keyword evidence="3" id="KW-1185">Reference proteome</keyword>
<dbReference type="EMBL" id="JAROAS010000040">
    <property type="protein sequence ID" value="MED4129743.1"/>
    <property type="molecule type" value="Genomic_DNA"/>
</dbReference>
<feature type="signal peptide" evidence="1">
    <location>
        <begin position="1"/>
        <end position="24"/>
    </location>
</feature>
<feature type="chain" id="PRO_5045765504" evidence="1">
    <location>
        <begin position="25"/>
        <end position="263"/>
    </location>
</feature>
<dbReference type="Proteomes" id="UP001341820">
    <property type="component" value="Unassembled WGS sequence"/>
</dbReference>
<evidence type="ECO:0000313" key="3">
    <source>
        <dbReference type="Proteomes" id="UP001341820"/>
    </source>
</evidence>
<accession>A0ABU6NQQ2</accession>
<evidence type="ECO:0000313" key="2">
    <source>
        <dbReference type="EMBL" id="MED4129743.1"/>
    </source>
</evidence>
<name>A0ABU6NQQ2_9BACI</name>
<proteinExistence type="predicted"/>
<reference evidence="2 3" key="1">
    <citation type="submission" date="2023-03" db="EMBL/GenBank/DDBJ databases">
        <title>Bacillus Genome Sequencing.</title>
        <authorList>
            <person name="Dunlap C."/>
        </authorList>
    </citation>
    <scope>NUCLEOTIDE SEQUENCE [LARGE SCALE GENOMIC DNA]</scope>
    <source>
        <strain evidence="2 3">B-4107</strain>
    </source>
</reference>
<gene>
    <name evidence="2" type="ORF">P5F74_16525</name>
</gene>
<dbReference type="RefSeq" id="WP_328238396.1">
    <property type="nucleotide sequence ID" value="NZ_JAROAS010000040.1"/>
</dbReference>
<evidence type="ECO:0000256" key="1">
    <source>
        <dbReference type="SAM" id="SignalP"/>
    </source>
</evidence>
<protein>
    <submittedName>
        <fullName evidence="2">SAR2788 family putative toxin</fullName>
    </submittedName>
</protein>
<sequence length="263" mass="29172">MFNKILISLIVFMLLFSSTAPSIASAVSESTLIKGASTAIDISKLEQMDEIEVIELEENLEITEYYSEEISYISTIVDEEDIQVDTILTTNLETGDISINGQISDNDELIDFNFEVFLNYVDKEDFGGYLVDLTTGEQYIFDTKLADASAVPLVVIAVQIVRFGLQWAIKKYGKKVATNALNSSARLAANNVKKSLLNDTGVKIAVFTQKVKNKQEWKNPKSGWSISRDLGKGNSHGGSYYKLMNKSGKRIATLSKDGKILRQ</sequence>